<organism evidence="4 5">
    <name type="scientific">Hymenoscyphus albidus</name>
    <dbReference type="NCBI Taxonomy" id="595503"/>
    <lineage>
        <taxon>Eukaryota</taxon>
        <taxon>Fungi</taxon>
        <taxon>Dikarya</taxon>
        <taxon>Ascomycota</taxon>
        <taxon>Pezizomycotina</taxon>
        <taxon>Leotiomycetes</taxon>
        <taxon>Helotiales</taxon>
        <taxon>Helotiaceae</taxon>
        <taxon>Hymenoscyphus</taxon>
    </lineage>
</organism>
<feature type="compositionally biased region" description="Low complexity" evidence="1">
    <location>
        <begin position="193"/>
        <end position="214"/>
    </location>
</feature>
<proteinExistence type="predicted"/>
<reference evidence="4" key="1">
    <citation type="submission" date="2021-07" db="EMBL/GenBank/DDBJ databases">
        <authorList>
            <person name="Durling M."/>
        </authorList>
    </citation>
    <scope>NUCLEOTIDE SEQUENCE</scope>
</reference>
<name>A0A9N9LNP8_9HELO</name>
<evidence type="ECO:0000256" key="1">
    <source>
        <dbReference type="SAM" id="MobiDB-lite"/>
    </source>
</evidence>
<keyword evidence="2" id="KW-1133">Transmembrane helix</keyword>
<keyword evidence="3" id="KW-0732">Signal</keyword>
<feature type="transmembrane region" description="Helical" evidence="2">
    <location>
        <begin position="223"/>
        <end position="246"/>
    </location>
</feature>
<keyword evidence="2" id="KW-0812">Transmembrane</keyword>
<keyword evidence="5" id="KW-1185">Reference proteome</keyword>
<feature type="compositionally biased region" description="Basic and acidic residues" evidence="1">
    <location>
        <begin position="25"/>
        <end position="47"/>
    </location>
</feature>
<dbReference type="AlphaFoldDB" id="A0A9N9LNP8"/>
<gene>
    <name evidence="4" type="ORF">HYALB_00005781</name>
</gene>
<accession>A0A9N9LNP8</accession>
<evidence type="ECO:0000313" key="4">
    <source>
        <dbReference type="EMBL" id="CAG8977073.1"/>
    </source>
</evidence>
<feature type="region of interest" description="Disordered" evidence="1">
    <location>
        <begin position="188"/>
        <end position="214"/>
    </location>
</feature>
<feature type="chain" id="PRO_5040437075" evidence="3">
    <location>
        <begin position="19"/>
        <end position="247"/>
    </location>
</feature>
<sequence>MQLTNLFFTFLLATAVAAKGKNGTHTHDDGHGDGHKHGDDHNHGGDKAINDKSLCREMAQLSHLVKVASNDTKVAEMTKNNATKIAQFKTKAAEASTKLTTMQSNATFVNVCNVIGAEQSLKAECKKMRSLQKLKTLAGNETAITEMTKGNATKAAALKAKAAEAQTNLDKMMANATFVEACKSQTDAKNQKSGTSPGGAQAAAASGSPTPTPSAAAAAANSAGLMLMANTGFISTAIIVAAGILML</sequence>
<feature type="signal peptide" evidence="3">
    <location>
        <begin position="1"/>
        <end position="18"/>
    </location>
</feature>
<comment type="caution">
    <text evidence="4">The sequence shown here is derived from an EMBL/GenBank/DDBJ whole genome shotgun (WGS) entry which is preliminary data.</text>
</comment>
<evidence type="ECO:0000256" key="3">
    <source>
        <dbReference type="SAM" id="SignalP"/>
    </source>
</evidence>
<feature type="region of interest" description="Disordered" evidence="1">
    <location>
        <begin position="21"/>
        <end position="47"/>
    </location>
</feature>
<dbReference type="OrthoDB" id="5243723at2759"/>
<evidence type="ECO:0000313" key="5">
    <source>
        <dbReference type="Proteomes" id="UP000701801"/>
    </source>
</evidence>
<dbReference type="EMBL" id="CAJVRM010000203">
    <property type="protein sequence ID" value="CAG8977073.1"/>
    <property type="molecule type" value="Genomic_DNA"/>
</dbReference>
<protein>
    <submittedName>
        <fullName evidence="4">Uncharacterized protein</fullName>
    </submittedName>
</protein>
<evidence type="ECO:0000256" key="2">
    <source>
        <dbReference type="SAM" id="Phobius"/>
    </source>
</evidence>
<keyword evidence="2" id="KW-0472">Membrane</keyword>
<dbReference type="Proteomes" id="UP000701801">
    <property type="component" value="Unassembled WGS sequence"/>
</dbReference>